<evidence type="ECO:0000256" key="7">
    <source>
        <dbReference type="ARBA" id="ARBA00022679"/>
    </source>
</evidence>
<evidence type="ECO:0000256" key="1">
    <source>
        <dbReference type="ARBA" id="ARBA00000826"/>
    </source>
</evidence>
<dbReference type="Gene3D" id="3.20.20.80">
    <property type="entry name" value="Glycosidases"/>
    <property type="match status" value="1"/>
</dbReference>
<evidence type="ECO:0000256" key="3">
    <source>
        <dbReference type="ARBA" id="ARBA00004964"/>
    </source>
</evidence>
<dbReference type="InterPro" id="IPR006048">
    <property type="entry name" value="A-amylase/branching_C"/>
</dbReference>
<dbReference type="HAMAP" id="MF_00685">
    <property type="entry name" value="GlgB"/>
    <property type="match status" value="1"/>
</dbReference>
<dbReference type="PANTHER" id="PTHR43651">
    <property type="entry name" value="1,4-ALPHA-GLUCAN-BRANCHING ENZYME"/>
    <property type="match status" value="1"/>
</dbReference>
<dbReference type="Gene3D" id="2.60.40.1180">
    <property type="entry name" value="Golgi alpha-mannosidase II"/>
    <property type="match status" value="1"/>
</dbReference>
<dbReference type="CDD" id="cd11322">
    <property type="entry name" value="AmyAc_Glg_BE"/>
    <property type="match status" value="1"/>
</dbReference>
<dbReference type="SUPFAM" id="SSF81296">
    <property type="entry name" value="E set domains"/>
    <property type="match status" value="2"/>
</dbReference>
<dbReference type="Pfam" id="PF22019">
    <property type="entry name" value="GlgB_N"/>
    <property type="match status" value="1"/>
</dbReference>
<dbReference type="NCBIfam" id="NF003811">
    <property type="entry name" value="PRK05402.1"/>
    <property type="match status" value="1"/>
</dbReference>
<proteinExistence type="inferred from homology"/>
<evidence type="ECO:0000256" key="5">
    <source>
        <dbReference type="ARBA" id="ARBA00022600"/>
    </source>
</evidence>
<dbReference type="Pfam" id="PF02806">
    <property type="entry name" value="Alpha-amylase_C"/>
    <property type="match status" value="1"/>
</dbReference>
<dbReference type="Pfam" id="PF02922">
    <property type="entry name" value="CBM_48"/>
    <property type="match status" value="1"/>
</dbReference>
<comment type="catalytic activity">
    <reaction evidence="1 10">
        <text>Transfers a segment of a (1-&gt;4)-alpha-D-glucan chain to a primary hydroxy group in a similar glucan chain.</text>
        <dbReference type="EC" id="2.4.1.18"/>
    </reaction>
</comment>
<dbReference type="SMART" id="SM00642">
    <property type="entry name" value="Aamy"/>
    <property type="match status" value="1"/>
</dbReference>
<dbReference type="InterPro" id="IPR044143">
    <property type="entry name" value="GlgB_N_E_set_prok"/>
</dbReference>
<dbReference type="GO" id="GO:0003844">
    <property type="term" value="F:1,4-alpha-glucan branching enzyme activity"/>
    <property type="evidence" value="ECO:0007669"/>
    <property type="project" value="UniProtKB-UniRule"/>
</dbReference>
<evidence type="ECO:0000256" key="2">
    <source>
        <dbReference type="ARBA" id="ARBA00002953"/>
    </source>
</evidence>
<dbReference type="UniPathway" id="UPA00164"/>
<evidence type="ECO:0000256" key="8">
    <source>
        <dbReference type="ARBA" id="ARBA00023056"/>
    </source>
</evidence>
<feature type="active site" description="Proton donor" evidence="10 11">
    <location>
        <position position="456"/>
    </location>
</feature>
<dbReference type="EMBL" id="CP018889">
    <property type="protein sequence ID" value="AUI69140.1"/>
    <property type="molecule type" value="Genomic_DNA"/>
</dbReference>
<dbReference type="InterPro" id="IPR006407">
    <property type="entry name" value="GlgB"/>
</dbReference>
<protein>
    <recommendedName>
        <fullName evidence="10">1,4-alpha-glucan branching enzyme GlgB</fullName>
        <ecNumber evidence="10">2.4.1.18</ecNumber>
    </recommendedName>
    <alternativeName>
        <fullName evidence="10">1,4-alpha-D-glucan:1,4-alpha-D-glucan 6-glucosyl-transferase</fullName>
    </alternativeName>
    <alternativeName>
        <fullName evidence="10">Alpha-(1-&gt;4)-glucan branching enzyme</fullName>
    </alternativeName>
    <alternativeName>
        <fullName evidence="10">Glycogen branching enzyme</fullName>
        <shortName evidence="10">BE</shortName>
    </alternativeName>
</protein>
<dbReference type="InterPro" id="IPR006047">
    <property type="entry name" value="GH13_cat_dom"/>
</dbReference>
<dbReference type="Pfam" id="PF00128">
    <property type="entry name" value="Alpha-amylase"/>
    <property type="match status" value="1"/>
</dbReference>
<dbReference type="PANTHER" id="PTHR43651:SF3">
    <property type="entry name" value="1,4-ALPHA-GLUCAN-BRANCHING ENZYME"/>
    <property type="match status" value="1"/>
</dbReference>
<dbReference type="GO" id="GO:0005978">
    <property type="term" value="P:glycogen biosynthetic process"/>
    <property type="evidence" value="ECO:0007669"/>
    <property type="project" value="UniProtKB-UniRule"/>
</dbReference>
<organism evidence="13 14">
    <name type="scientific">Beggiatoa leptomitoformis</name>
    <dbReference type="NCBI Taxonomy" id="288004"/>
    <lineage>
        <taxon>Bacteria</taxon>
        <taxon>Pseudomonadati</taxon>
        <taxon>Pseudomonadota</taxon>
        <taxon>Gammaproteobacteria</taxon>
        <taxon>Thiotrichales</taxon>
        <taxon>Thiotrichaceae</taxon>
        <taxon>Beggiatoa</taxon>
    </lineage>
</organism>
<dbReference type="InterPro" id="IPR014756">
    <property type="entry name" value="Ig_E-set"/>
</dbReference>
<dbReference type="SUPFAM" id="SSF51011">
    <property type="entry name" value="Glycosyl hydrolase domain"/>
    <property type="match status" value="1"/>
</dbReference>
<dbReference type="InterPro" id="IPR013783">
    <property type="entry name" value="Ig-like_fold"/>
</dbReference>
<sequence>MTPPLSSDIQKLLSACHHDPFAVLGRHVNGKNCMVRVLLPHAEQVRFLHAPLSLQRIGNTDIFEWHGQATEVPDNYQIQWSDQYGIHQRYDPYCFPPQLTEFDLHLFNEGKHRHAYQFLGAHQHQINTIDGILFAVWAPNAERVSVVGEFNQWDGRIHPMRVRGSSGVWELFIPNLATCNLYKFEIRQRATGNIFIKSDPYAQGCENRPHTANYVVPNSQHEWQDANWLANRAQSQWSHRPMSIYEVHLGSWQRNEAGKFLNYRELAHRLVAYIERLGFTHIELLPIAEHPYDPSWGYQVTGFYAPTSRFGSPDDFRYFIDYCHQHNIGVLLDWVPGHFPKDAHGLARFDGTALYEHPDPRKGEHKEWGTYVFNYARLEVRSFLISNALYWLKIFHIDGLRVDAVASMLYLDYSRKAGEWLPNQYGGHENIEAISFLQELNSVVQAECAGSLMIAEESTSWAQVTRPSSNGLGFSMKWNMGWMHDTAIYFREDQQHRRYHHQLLTFGMLYAFSENFVLPFSHDEVVHGKGSLLNKMPGDTWQKFANLRLLFTYLWTYSGKKLLFMGCEFGQEREWSEERALDWELLDKPNHQGIQNIVKDLNQLYCQQPALHQFDFEGQGFTWIDCSDNKQSVIAFKRRAGAEELLILFNFTATPRYNYRIGVQQLGVYHEIFNSDSYHYQGSNMGNDAITADNQTWKEYPYSVSLTLPPLAGIILQLKTS</sequence>
<feature type="domain" description="Glycosyl hydrolase family 13 catalytic" evidence="12">
    <location>
        <begin position="246"/>
        <end position="605"/>
    </location>
</feature>
<dbReference type="InterPro" id="IPR017853">
    <property type="entry name" value="GH"/>
</dbReference>
<evidence type="ECO:0000256" key="10">
    <source>
        <dbReference type="HAMAP-Rule" id="MF_00685"/>
    </source>
</evidence>
<evidence type="ECO:0000256" key="9">
    <source>
        <dbReference type="ARBA" id="ARBA00023277"/>
    </source>
</evidence>
<evidence type="ECO:0000256" key="4">
    <source>
        <dbReference type="ARBA" id="ARBA00009000"/>
    </source>
</evidence>
<keyword evidence="9 10" id="KW-0119">Carbohydrate metabolism</keyword>
<accession>A0A2N9YFA1</accession>
<evidence type="ECO:0000256" key="11">
    <source>
        <dbReference type="PIRSR" id="PIRSR000463-1"/>
    </source>
</evidence>
<dbReference type="KEGG" id="blep:AL038_13450"/>
<dbReference type="NCBIfam" id="NF008967">
    <property type="entry name" value="PRK12313.1"/>
    <property type="match status" value="1"/>
</dbReference>
<dbReference type="GO" id="GO:0043169">
    <property type="term" value="F:cation binding"/>
    <property type="evidence" value="ECO:0007669"/>
    <property type="project" value="InterPro"/>
</dbReference>
<dbReference type="InterPro" id="IPR037439">
    <property type="entry name" value="Branching_enzy"/>
</dbReference>
<keyword evidence="6 10" id="KW-0328">Glycosyltransferase</keyword>
<comment type="function">
    <text evidence="2 10">Catalyzes the formation of the alpha-1,6-glucosidic linkages in glycogen by scission of a 1,4-alpha-linked oligosaccharide from growing alpha-1,4-glucan chains and the subsequent attachment of the oligosaccharide to the alpha-1,6 position.</text>
</comment>
<dbReference type="InterPro" id="IPR054169">
    <property type="entry name" value="GlgB_N"/>
</dbReference>
<evidence type="ECO:0000259" key="12">
    <source>
        <dbReference type="SMART" id="SM00642"/>
    </source>
</evidence>
<gene>
    <name evidence="10 13" type="primary">glgB</name>
    <name evidence="13" type="ORF">BLE401_10810</name>
</gene>
<dbReference type="CDD" id="cd02855">
    <property type="entry name" value="E_set_GBE_prok_N"/>
    <property type="match status" value="1"/>
</dbReference>
<evidence type="ECO:0000313" key="13">
    <source>
        <dbReference type="EMBL" id="AUI69140.1"/>
    </source>
</evidence>
<dbReference type="EC" id="2.4.1.18" evidence="10"/>
<dbReference type="FunFam" id="2.60.40.1180:FF:000002">
    <property type="entry name" value="1,4-alpha-glucan branching enzyme GlgB"/>
    <property type="match status" value="1"/>
</dbReference>
<dbReference type="RefSeq" id="WP_062153643.1">
    <property type="nucleotide sequence ID" value="NZ_CP012373.2"/>
</dbReference>
<keyword evidence="5 10" id="KW-0321">Glycogen metabolism</keyword>
<dbReference type="AlphaFoldDB" id="A0A2N9YFA1"/>
<dbReference type="FunFam" id="2.60.40.10:FF:000169">
    <property type="entry name" value="1,4-alpha-glucan branching enzyme GlgB"/>
    <property type="match status" value="1"/>
</dbReference>
<dbReference type="GO" id="GO:0005829">
    <property type="term" value="C:cytosol"/>
    <property type="evidence" value="ECO:0007669"/>
    <property type="project" value="TreeGrafter"/>
</dbReference>
<keyword evidence="8 10" id="KW-0320">Glycogen biosynthesis</keyword>
<dbReference type="PIRSF" id="PIRSF000463">
    <property type="entry name" value="GlgB"/>
    <property type="match status" value="1"/>
</dbReference>
<keyword evidence="7 10" id="KW-0808">Transferase</keyword>
<dbReference type="NCBIfam" id="TIGR01515">
    <property type="entry name" value="branching_enzym"/>
    <property type="match status" value="1"/>
</dbReference>
<comment type="similarity">
    <text evidence="4 10">Belongs to the glycosyl hydrolase 13 family. GlgB subfamily.</text>
</comment>
<reference evidence="14" key="1">
    <citation type="submission" date="2016-12" db="EMBL/GenBank/DDBJ databases">
        <title>Complete Genome Sequence of Beggiatoa leptomitiformis D-401.</title>
        <authorList>
            <person name="Fomenkov A."/>
            <person name="Vincze T."/>
            <person name="Grabovich M."/>
            <person name="Anton B.P."/>
            <person name="Dubinina G."/>
            <person name="Orlova M."/>
            <person name="Belousova E."/>
            <person name="Roberts R.J."/>
        </authorList>
    </citation>
    <scope>NUCLEOTIDE SEQUENCE [LARGE SCALE GENOMIC DNA]</scope>
    <source>
        <strain evidence="14">D-401</strain>
    </source>
</reference>
<dbReference type="SUPFAM" id="SSF51445">
    <property type="entry name" value="(Trans)glycosidases"/>
    <property type="match status" value="1"/>
</dbReference>
<dbReference type="STRING" id="288004.AL038_13450"/>
<comment type="pathway">
    <text evidence="3 10">Glycan biosynthesis; glycogen biosynthesis.</text>
</comment>
<dbReference type="OrthoDB" id="9800174at2"/>
<comment type="subunit">
    <text evidence="10">Monomer.</text>
</comment>
<keyword evidence="14" id="KW-1185">Reference proteome</keyword>
<dbReference type="InterPro" id="IPR004193">
    <property type="entry name" value="Glyco_hydro_13_N"/>
</dbReference>
<dbReference type="FunFam" id="3.20.20.80:FF:000003">
    <property type="entry name" value="1,4-alpha-glucan branching enzyme GlgB"/>
    <property type="match status" value="1"/>
</dbReference>
<dbReference type="Gene3D" id="2.60.40.10">
    <property type="entry name" value="Immunoglobulins"/>
    <property type="match status" value="1"/>
</dbReference>
<dbReference type="InterPro" id="IPR013780">
    <property type="entry name" value="Glyco_hydro_b"/>
</dbReference>
<dbReference type="Proteomes" id="UP000234271">
    <property type="component" value="Chromosome"/>
</dbReference>
<dbReference type="GO" id="GO:0004553">
    <property type="term" value="F:hydrolase activity, hydrolyzing O-glycosyl compounds"/>
    <property type="evidence" value="ECO:0007669"/>
    <property type="project" value="InterPro"/>
</dbReference>
<feature type="active site" description="Nucleophile" evidence="10 11">
    <location>
        <position position="403"/>
    </location>
</feature>
<evidence type="ECO:0000313" key="14">
    <source>
        <dbReference type="Proteomes" id="UP000234271"/>
    </source>
</evidence>
<name>A0A2N9YFA1_9GAMM</name>
<evidence type="ECO:0000256" key="6">
    <source>
        <dbReference type="ARBA" id="ARBA00022676"/>
    </source>
</evidence>